<sequence length="171" mass="19090">MIKKFALYLFSVLILMQFSITGAHAHRTQMSITTLEYLPAAAGMTIEITHKIHYHDAQEALLLSDQGATGMSVMELEAQARFALYTSQNFSLWHDNAKTDVTLIGAEVDGDYIYIYQEATLETAPQTITVDCYILRDVFGSFGNHVNIRRGRNVQTLIFQGDEGVKSAPLP</sequence>
<dbReference type="AlphaFoldDB" id="A0A919ARQ3"/>
<protein>
    <recommendedName>
        <fullName evidence="4">DUF1850 domain-containing protein</fullName>
    </recommendedName>
</protein>
<evidence type="ECO:0000313" key="3">
    <source>
        <dbReference type="Proteomes" id="UP000630923"/>
    </source>
</evidence>
<gene>
    <name evidence="2" type="ORF">GCM10017044_18120</name>
</gene>
<comment type="caution">
    <text evidence="2">The sequence shown here is derived from an EMBL/GenBank/DDBJ whole genome shotgun (WGS) entry which is preliminary data.</text>
</comment>
<accession>A0A919ARQ3</accession>
<proteinExistence type="predicted"/>
<feature type="signal peptide" evidence="1">
    <location>
        <begin position="1"/>
        <end position="25"/>
    </location>
</feature>
<dbReference type="RefSeq" id="WP_191252169.1">
    <property type="nucleotide sequence ID" value="NZ_BNCI01000002.1"/>
</dbReference>
<organism evidence="2 3">
    <name type="scientific">Kordiimonas sediminis</name>
    <dbReference type="NCBI Taxonomy" id="1735581"/>
    <lineage>
        <taxon>Bacteria</taxon>
        <taxon>Pseudomonadati</taxon>
        <taxon>Pseudomonadota</taxon>
        <taxon>Alphaproteobacteria</taxon>
        <taxon>Kordiimonadales</taxon>
        <taxon>Kordiimonadaceae</taxon>
        <taxon>Kordiimonas</taxon>
    </lineage>
</organism>
<evidence type="ECO:0008006" key="4">
    <source>
        <dbReference type="Google" id="ProtNLM"/>
    </source>
</evidence>
<dbReference type="Pfam" id="PF20420">
    <property type="entry name" value="DUF6702"/>
    <property type="match status" value="1"/>
</dbReference>
<reference evidence="2" key="2">
    <citation type="submission" date="2020-09" db="EMBL/GenBank/DDBJ databases">
        <authorList>
            <person name="Sun Q."/>
            <person name="Kim S."/>
        </authorList>
    </citation>
    <scope>NUCLEOTIDE SEQUENCE</scope>
    <source>
        <strain evidence="2">KCTC 42590</strain>
    </source>
</reference>
<keyword evidence="3" id="KW-1185">Reference proteome</keyword>
<dbReference type="Proteomes" id="UP000630923">
    <property type="component" value="Unassembled WGS sequence"/>
</dbReference>
<feature type="chain" id="PRO_5036734974" description="DUF1850 domain-containing protein" evidence="1">
    <location>
        <begin position="26"/>
        <end position="171"/>
    </location>
</feature>
<evidence type="ECO:0000256" key="1">
    <source>
        <dbReference type="SAM" id="SignalP"/>
    </source>
</evidence>
<reference evidence="2" key="1">
    <citation type="journal article" date="2014" name="Int. J. Syst. Evol. Microbiol.">
        <title>Complete genome sequence of Corynebacterium casei LMG S-19264T (=DSM 44701T), isolated from a smear-ripened cheese.</title>
        <authorList>
            <consortium name="US DOE Joint Genome Institute (JGI-PGF)"/>
            <person name="Walter F."/>
            <person name="Albersmeier A."/>
            <person name="Kalinowski J."/>
            <person name="Ruckert C."/>
        </authorList>
    </citation>
    <scope>NUCLEOTIDE SEQUENCE</scope>
    <source>
        <strain evidence="2">KCTC 42590</strain>
    </source>
</reference>
<evidence type="ECO:0000313" key="2">
    <source>
        <dbReference type="EMBL" id="GHF23926.1"/>
    </source>
</evidence>
<dbReference type="InterPro" id="IPR046525">
    <property type="entry name" value="DUF6702"/>
</dbReference>
<dbReference type="EMBL" id="BNCI01000002">
    <property type="protein sequence ID" value="GHF23926.1"/>
    <property type="molecule type" value="Genomic_DNA"/>
</dbReference>
<name>A0A919ARQ3_9PROT</name>
<keyword evidence="1" id="KW-0732">Signal</keyword>